<dbReference type="NCBIfam" id="TIGR04183">
    <property type="entry name" value="Por_Secre_tail"/>
    <property type="match status" value="1"/>
</dbReference>
<dbReference type="PANTHER" id="PTHR46526">
    <property type="entry name" value="CHORDIN"/>
    <property type="match status" value="1"/>
</dbReference>
<dbReference type="InterPro" id="IPR008972">
    <property type="entry name" value="Cupredoxin"/>
</dbReference>
<evidence type="ECO:0000259" key="2">
    <source>
        <dbReference type="PROSITE" id="PS50933"/>
    </source>
</evidence>
<evidence type="ECO:0000313" key="4">
    <source>
        <dbReference type="Proteomes" id="UP000216339"/>
    </source>
</evidence>
<proteinExistence type="predicted"/>
<feature type="signal peptide" evidence="1">
    <location>
        <begin position="1"/>
        <end position="25"/>
    </location>
</feature>
<evidence type="ECO:0000256" key="1">
    <source>
        <dbReference type="SAM" id="SignalP"/>
    </source>
</evidence>
<dbReference type="InterPro" id="IPR052278">
    <property type="entry name" value="Chordin-like_regulators"/>
</dbReference>
<keyword evidence="1" id="KW-0732">Signal</keyword>
<feature type="domain" description="CHRD" evidence="2">
    <location>
        <begin position="271"/>
        <end position="399"/>
    </location>
</feature>
<accession>A0A271IYW8</accession>
<dbReference type="PROSITE" id="PS50933">
    <property type="entry name" value="CHRD"/>
    <property type="match status" value="1"/>
</dbReference>
<dbReference type="GO" id="GO:0036122">
    <property type="term" value="F:BMP binding"/>
    <property type="evidence" value="ECO:0007669"/>
    <property type="project" value="TreeGrafter"/>
</dbReference>
<dbReference type="SUPFAM" id="SSF49503">
    <property type="entry name" value="Cupredoxins"/>
    <property type="match status" value="1"/>
</dbReference>
<dbReference type="AlphaFoldDB" id="A0A271IYW8"/>
<dbReference type="EMBL" id="MQWD01000001">
    <property type="protein sequence ID" value="PAP75895.1"/>
    <property type="molecule type" value="Genomic_DNA"/>
</dbReference>
<feature type="chain" id="PRO_5012763735" description="CHRD domain-containing protein" evidence="1">
    <location>
        <begin position="26"/>
        <end position="1121"/>
    </location>
</feature>
<protein>
    <recommendedName>
        <fullName evidence="2">CHRD domain-containing protein</fullName>
    </recommendedName>
</protein>
<name>A0A271IYW8_9BACT</name>
<dbReference type="GO" id="GO:0005615">
    <property type="term" value="C:extracellular space"/>
    <property type="evidence" value="ECO:0007669"/>
    <property type="project" value="TreeGrafter"/>
</dbReference>
<dbReference type="Pfam" id="PF18962">
    <property type="entry name" value="Por_Secre_tail"/>
    <property type="match status" value="1"/>
</dbReference>
<comment type="caution">
    <text evidence="3">The sequence shown here is derived from an EMBL/GenBank/DDBJ whole genome shotgun (WGS) entry which is preliminary data.</text>
</comment>
<organism evidence="3 4">
    <name type="scientific">Rubrivirga marina</name>
    <dbReference type="NCBI Taxonomy" id="1196024"/>
    <lineage>
        <taxon>Bacteria</taxon>
        <taxon>Pseudomonadati</taxon>
        <taxon>Rhodothermota</taxon>
        <taxon>Rhodothermia</taxon>
        <taxon>Rhodothermales</taxon>
        <taxon>Rubricoccaceae</taxon>
        <taxon>Rubrivirga</taxon>
    </lineage>
</organism>
<gene>
    <name evidence="3" type="ORF">BSZ37_05295</name>
</gene>
<dbReference type="RefSeq" id="WP_179299486.1">
    <property type="nucleotide sequence ID" value="NZ_MQWD01000001.1"/>
</dbReference>
<evidence type="ECO:0000313" key="3">
    <source>
        <dbReference type="EMBL" id="PAP75895.1"/>
    </source>
</evidence>
<dbReference type="Pfam" id="PF07452">
    <property type="entry name" value="CHRD"/>
    <property type="match status" value="6"/>
</dbReference>
<dbReference type="PANTHER" id="PTHR46526:SF1">
    <property type="entry name" value="CHORDIN"/>
    <property type="match status" value="1"/>
</dbReference>
<keyword evidence="4" id="KW-1185">Reference proteome</keyword>
<dbReference type="InterPro" id="IPR010895">
    <property type="entry name" value="CHRD"/>
</dbReference>
<sequence length="1121" mass="111992">MTLRLVPRLAAVVLAALVLAVPLRAQTSFSVTVASKTAAHPNASQGHPSAYYIDGVEVPGLTLERGQTYAFVMDNVSGVHPFYLSTSATGAGAGVFSDGVTGNYATGISTLTFTVPQSAPDVLYYQCSNHALMGLSMQIVDAGSGGGQTYTAALSGSNEAPEANVTLATGEVSAVLDGSELTVTGGFDGLTSGYTVSHIHRGYAGQAGGVEVALDPTLDADGTGGTFEAARNTFTLTADQIAALGRRQLYVNVHSEAFPAGQIRAQLVPAVAAAYRANLSGGNEVPVTVSNATGAVLADLDGTTLTVSGTFAGLESDFNAAVGAHLHLGYAGQNGGVTLALAPTLEADNRGGTFLPADNTFTLTAEQATALAERRLYVNVHSTEVASGEIRGQLVAAGATTFRATLSGSAEVPAIPSLAGGAVIVEVLGDQLTASGSFVGVDDFKEDVGAHLHTALAGQNGGVVVSLTPTLDGTDDGVFAAADNTIAVSGDLTAALAARGVYVNVHSEAVPSGEIRGQVLNAASVPFTVVLGGSNEVPANGSDASGGLALELVGNRFTASGSFAGLESAYNAAVGSHLHIGLAGQNGGVTQALAPEVDGDGLGGTFAAAANTVELTDDQVSALQERRTYVNVHSTAIPSGEVRGQALPASSTQLRAVLSGRAEVPANDSQARGGAVVEIAGGNAIVSGAFAGIGGFNEDIGGGAHLHEAGIGVNGDIAFSLTTVVGGDDASGSFEADANTFAVTPEDAAEFVAGGYYVNVHSDTAPSGELRGQAVPVAVRPLEAWLVGANEVPAVDTDATGGVLALLDGTTLTVSGAFAGLESDFNTAVGAHLHLGPVAGNGGVAFPLTVALGADNRAGAFASSANVFELTAEQRAAFLAGGYYANVHSVDAPSGELRGQVLVSTDLAPAAPAVTAPADGGSVDLSGDGEAPFVVTWAGGDPNANTVAYRWQVALDEAFTMVVFDADAGTAPTFETKVAAINALLADNGVSDGQMITVYHRAVATDGSFTSLGAPAAVTLTRGTATPLAGDAGDLALAVQPVPNPTRGALLVRLDLPATGDVTVEVFDVLGRRVLSQAVGAMTAGAGQAIALDTAAFGAGAYLVRIRTEGGETSARFTVLR</sequence>
<dbReference type="SMART" id="SM00754">
    <property type="entry name" value="CHRD"/>
    <property type="match status" value="6"/>
</dbReference>
<dbReference type="Proteomes" id="UP000216339">
    <property type="component" value="Unassembled WGS sequence"/>
</dbReference>
<reference evidence="3 4" key="1">
    <citation type="submission" date="2016-11" db="EMBL/GenBank/DDBJ databases">
        <title>Study of marine rhodopsin-containing bacteria.</title>
        <authorList>
            <person name="Yoshizawa S."/>
            <person name="Kumagai Y."/>
            <person name="Kogure K."/>
        </authorList>
    </citation>
    <scope>NUCLEOTIDE SEQUENCE [LARGE SCALE GENOMIC DNA]</scope>
    <source>
        <strain evidence="3 4">SAORIC-28</strain>
    </source>
</reference>
<dbReference type="InterPro" id="IPR026444">
    <property type="entry name" value="Secre_tail"/>
</dbReference>